<dbReference type="STRING" id="655815.ZPR_0297"/>
<dbReference type="GO" id="GO:0008198">
    <property type="term" value="F:ferrous iron binding"/>
    <property type="evidence" value="ECO:0007669"/>
    <property type="project" value="UniProtKB-UniRule"/>
</dbReference>
<reference evidence="8 9" key="1">
    <citation type="journal article" date="2010" name="BMC Genomics">
        <title>The complete genome of Zunongwangia profunda SM-A87 reveals its adaptation to the deep-sea environment and ecological role in sedimentary organic nitrogen degradation.</title>
        <authorList>
            <person name="Qin Q.L."/>
            <person name="Zhang X.Y."/>
            <person name="Wang X.M."/>
            <person name="Liu G.M."/>
            <person name="Chen X.L."/>
            <person name="Xie B.B."/>
            <person name="Dang H.Y."/>
            <person name="Zhou B.C."/>
            <person name="Yu J."/>
            <person name="Zhang Y.Z."/>
        </authorList>
    </citation>
    <scope>NUCLEOTIDE SEQUENCE [LARGE SCALE GENOMIC DNA]</scope>
    <source>
        <strain evidence="9">DSM 18752 / CCTCC AB 206139 / SM-A87</strain>
    </source>
</reference>
<keyword evidence="2 7" id="KW-0662">Pyridine nucleotide biosynthesis</keyword>
<keyword evidence="9" id="KW-1185">Reference proteome</keyword>
<feature type="binding site" evidence="7">
    <location>
        <position position="75"/>
    </location>
    <ligand>
        <name>Fe cation</name>
        <dbReference type="ChEBI" id="CHEBI:24875"/>
        <label>1</label>
        <note>catalytic</note>
    </ligand>
</feature>
<dbReference type="eggNOG" id="COG0662">
    <property type="taxonomic scope" value="Bacteria"/>
</dbReference>
<dbReference type="GO" id="GO:0009435">
    <property type="term" value="P:NAD+ biosynthetic process"/>
    <property type="evidence" value="ECO:0007669"/>
    <property type="project" value="UniProtKB-UniPathway"/>
</dbReference>
<keyword evidence="6 7" id="KW-0408">Iron</keyword>
<dbReference type="SUPFAM" id="SSF51182">
    <property type="entry name" value="RmlC-like cupins"/>
    <property type="match status" value="1"/>
</dbReference>
<name>D5BDR6_ZUNPS</name>
<dbReference type="NCBIfam" id="TIGR03037">
    <property type="entry name" value="anthran_nbaC"/>
    <property type="match status" value="1"/>
</dbReference>
<dbReference type="InterPro" id="IPR011051">
    <property type="entry name" value="RmlC_Cupin_sf"/>
</dbReference>
<keyword evidence="5 7" id="KW-0560">Oxidoreductase</keyword>
<keyword evidence="3 7" id="KW-0479">Metal-binding</keyword>
<comment type="cofactor">
    <cofactor evidence="7">
        <name>Fe(2+)</name>
        <dbReference type="ChEBI" id="CHEBI:29033"/>
    </cofactor>
    <text evidence="7">Binds 2 Fe(2+) ions per subunit.</text>
</comment>
<dbReference type="CDD" id="cd06123">
    <property type="entry name" value="cupin_HAO"/>
    <property type="match status" value="1"/>
</dbReference>
<feature type="binding site" evidence="7">
    <location>
        <position position="81"/>
    </location>
    <ligand>
        <name>Fe cation</name>
        <dbReference type="ChEBI" id="CHEBI:24875"/>
        <label>1</label>
        <note>catalytic</note>
    </ligand>
</feature>
<dbReference type="EC" id="1.13.11.6" evidence="7"/>
<comment type="function">
    <text evidence="1 7">Catalyzes the oxidative ring opening of 3-hydroxyanthranilate to 2-amino-3-carboxymuconate semialdehyde, which spontaneously cyclizes to quinolinate.</text>
</comment>
<dbReference type="Gene3D" id="2.60.120.10">
    <property type="entry name" value="Jelly Rolls"/>
    <property type="match status" value="1"/>
</dbReference>
<feature type="binding site" evidence="7">
    <location>
        <position position="152"/>
    </location>
    <ligand>
        <name>Fe cation</name>
        <dbReference type="ChEBI" id="CHEBI:24875"/>
        <label>2</label>
    </ligand>
</feature>
<feature type="binding site" evidence="7">
    <location>
        <position position="133"/>
    </location>
    <ligand>
        <name>substrate</name>
    </ligand>
</feature>
<dbReference type="HAMAP" id="MF_00825">
    <property type="entry name" value="3_HAO"/>
    <property type="match status" value="1"/>
</dbReference>
<evidence type="ECO:0000313" key="8">
    <source>
        <dbReference type="EMBL" id="ADF50657.1"/>
    </source>
</evidence>
<dbReference type="UniPathway" id="UPA00253">
    <property type="reaction ID" value="UER00330"/>
</dbReference>
<feature type="binding site" evidence="7">
    <location>
        <position position="149"/>
    </location>
    <ligand>
        <name>Fe cation</name>
        <dbReference type="ChEBI" id="CHEBI:24875"/>
        <label>2</label>
    </ligand>
</feature>
<evidence type="ECO:0000256" key="2">
    <source>
        <dbReference type="ARBA" id="ARBA00022642"/>
    </source>
</evidence>
<feature type="binding site" evidence="7">
    <location>
        <position position="186"/>
    </location>
    <ligand>
        <name>Fe cation</name>
        <dbReference type="ChEBI" id="CHEBI:24875"/>
        <label>2</label>
    </ligand>
</feature>
<dbReference type="KEGG" id="zpr:ZPR_0297"/>
<dbReference type="PANTHER" id="PTHR15497:SF1">
    <property type="entry name" value="3-HYDROXYANTHRANILATE 3,4-DIOXYGENASE"/>
    <property type="match status" value="1"/>
</dbReference>
<dbReference type="PANTHER" id="PTHR15497">
    <property type="entry name" value="3-HYDROXYANTHRANILATE 3,4-DIOXYGENASE"/>
    <property type="match status" value="1"/>
</dbReference>
<dbReference type="Proteomes" id="UP000001654">
    <property type="component" value="Chromosome"/>
</dbReference>
<gene>
    <name evidence="7" type="primary">nbaC</name>
    <name evidence="8" type="ordered locus">ZPR_0297</name>
</gene>
<evidence type="ECO:0000256" key="4">
    <source>
        <dbReference type="ARBA" id="ARBA00022964"/>
    </source>
</evidence>
<evidence type="ECO:0000313" key="9">
    <source>
        <dbReference type="Proteomes" id="UP000001654"/>
    </source>
</evidence>
<feature type="binding site" evidence="7">
    <location>
        <position position="189"/>
    </location>
    <ligand>
        <name>Fe cation</name>
        <dbReference type="ChEBI" id="CHEBI:24875"/>
        <label>2</label>
    </ligand>
</feature>
<dbReference type="EMBL" id="CP001650">
    <property type="protein sequence ID" value="ADF50657.1"/>
    <property type="molecule type" value="Genomic_DNA"/>
</dbReference>
<evidence type="ECO:0000256" key="3">
    <source>
        <dbReference type="ARBA" id="ARBA00022723"/>
    </source>
</evidence>
<proteinExistence type="inferred from homology"/>
<dbReference type="InterPro" id="IPR014710">
    <property type="entry name" value="RmlC-like_jellyroll"/>
</dbReference>
<comment type="catalytic activity">
    <reaction evidence="7">
        <text>3-hydroxyanthranilate + O2 = (2Z,4Z)-2-amino-3-carboxymuconate 6-semialdehyde</text>
        <dbReference type="Rhea" id="RHEA:17953"/>
        <dbReference type="ChEBI" id="CHEBI:15379"/>
        <dbReference type="ChEBI" id="CHEBI:36559"/>
        <dbReference type="ChEBI" id="CHEBI:77612"/>
        <dbReference type="EC" id="1.13.11.6"/>
    </reaction>
</comment>
<keyword evidence="4 7" id="KW-0223">Dioxygenase</keyword>
<protein>
    <recommendedName>
        <fullName evidence="7">3-hydroxyanthranilate 3,4-dioxygenase</fullName>
        <ecNumber evidence="7">1.13.11.6</ecNumber>
    </recommendedName>
    <alternativeName>
        <fullName evidence="7">3-hydroxyanthranilate oxygenase</fullName>
        <shortName evidence="7">3-HAO</shortName>
    </alternativeName>
    <alternativeName>
        <fullName evidence="7">3-hydroxyanthranilic acid dioxygenase</fullName>
        <shortName evidence="7">HAD</shortName>
    </alternativeName>
</protein>
<feature type="binding site" evidence="7">
    <location>
        <position position="123"/>
    </location>
    <ligand>
        <name>substrate</name>
    </ligand>
</feature>
<feature type="binding site" evidence="7">
    <location>
        <position position="119"/>
    </location>
    <ligand>
        <name>Fe cation</name>
        <dbReference type="ChEBI" id="CHEBI:24875"/>
        <label>1</label>
        <note>catalytic</note>
    </ligand>
</feature>
<dbReference type="NCBIfam" id="NF009763">
    <property type="entry name" value="PRK13264.1"/>
    <property type="match status" value="1"/>
</dbReference>
<dbReference type="GO" id="GO:0000334">
    <property type="term" value="F:3-hydroxyanthranilate 3,4-dioxygenase activity"/>
    <property type="evidence" value="ECO:0007669"/>
    <property type="project" value="UniProtKB-UniRule"/>
</dbReference>
<sequence>MPRYLSIFGVLLFILCNFRFKNYIMAVAKPFNLTKWIEENRDTLKPPVGNRNLYREADDYIVMIVAGPNARKDYHYNETEELFYQLEGNIEVHIQDEGVKKTMKLGPGDMYLNPAKVPHSPVRHENSLGLVVERKRVDLPGEDGLLWFCDHCNHKLHEVYFPLEDIEKDFLKHFKDFYASEDLRTCDNCGEVMPTDPRFVADED</sequence>
<accession>D5BDR6</accession>
<evidence type="ECO:0000256" key="6">
    <source>
        <dbReference type="ARBA" id="ARBA00023004"/>
    </source>
</evidence>
<dbReference type="Pfam" id="PF06052">
    <property type="entry name" value="3-HAO"/>
    <property type="match status" value="1"/>
</dbReference>
<evidence type="ECO:0000256" key="1">
    <source>
        <dbReference type="ARBA" id="ARBA00002752"/>
    </source>
</evidence>
<dbReference type="GO" id="GO:0019805">
    <property type="term" value="P:quinolinate biosynthetic process"/>
    <property type="evidence" value="ECO:0007669"/>
    <property type="project" value="UniProtKB-UniRule"/>
</dbReference>
<comment type="similarity">
    <text evidence="7">Belongs to the 3-HAO family.</text>
</comment>
<dbReference type="InterPro" id="IPR010329">
    <property type="entry name" value="3hydroanth_dOase"/>
</dbReference>
<dbReference type="AlphaFoldDB" id="D5BDR6"/>
<dbReference type="HOGENOM" id="CLU_095765_0_0_10"/>
<comment type="pathway">
    <text evidence="7">Cofactor biosynthesis; NAD(+) biosynthesis; quinolinate from L-kynurenine: step 3/3.</text>
</comment>
<organism evidence="8 9">
    <name type="scientific">Zunongwangia profunda (strain DSM 18752 / CCTCC AB 206139 / SM-A87)</name>
    <name type="common">Wangia profunda</name>
    <dbReference type="NCBI Taxonomy" id="655815"/>
    <lineage>
        <taxon>Bacteria</taxon>
        <taxon>Pseudomonadati</taxon>
        <taxon>Bacteroidota</taxon>
        <taxon>Flavobacteriia</taxon>
        <taxon>Flavobacteriales</taxon>
        <taxon>Flavobacteriaceae</taxon>
        <taxon>Zunongwangia</taxon>
    </lineage>
</organism>
<feature type="binding site" evidence="7">
    <location>
        <position position="71"/>
    </location>
    <ligand>
        <name>O2</name>
        <dbReference type="ChEBI" id="CHEBI:15379"/>
    </ligand>
</feature>
<feature type="binding site" evidence="7">
    <location>
        <position position="81"/>
    </location>
    <ligand>
        <name>substrate</name>
    </ligand>
</feature>
<evidence type="ECO:0000256" key="7">
    <source>
        <dbReference type="HAMAP-Rule" id="MF_00825"/>
    </source>
</evidence>
<dbReference type="GO" id="GO:0043420">
    <property type="term" value="P:anthranilate metabolic process"/>
    <property type="evidence" value="ECO:0007669"/>
    <property type="project" value="UniProtKB-UniRule"/>
</dbReference>
<dbReference type="GO" id="GO:0006569">
    <property type="term" value="P:L-tryptophan catabolic process"/>
    <property type="evidence" value="ECO:0007669"/>
    <property type="project" value="UniProtKB-UniRule"/>
</dbReference>
<evidence type="ECO:0000256" key="5">
    <source>
        <dbReference type="ARBA" id="ARBA00023002"/>
    </source>
</evidence>